<reference evidence="8 9" key="1">
    <citation type="submission" date="2020-06" db="EMBL/GenBank/DDBJ databases">
        <authorList>
            <person name="Li R."/>
            <person name="Bekaert M."/>
        </authorList>
    </citation>
    <scope>NUCLEOTIDE SEQUENCE [LARGE SCALE GENOMIC DNA]</scope>
    <source>
        <strain evidence="9">wild</strain>
    </source>
</reference>
<evidence type="ECO:0000259" key="7">
    <source>
        <dbReference type="PROSITE" id="PS50237"/>
    </source>
</evidence>
<dbReference type="GO" id="GO:0016607">
    <property type="term" value="C:nuclear speck"/>
    <property type="evidence" value="ECO:0007669"/>
    <property type="project" value="TreeGrafter"/>
</dbReference>
<evidence type="ECO:0000313" key="9">
    <source>
        <dbReference type="Proteomes" id="UP000507470"/>
    </source>
</evidence>
<evidence type="ECO:0000256" key="4">
    <source>
        <dbReference type="ARBA" id="ARBA00022786"/>
    </source>
</evidence>
<feature type="domain" description="HECT" evidence="7">
    <location>
        <begin position="485"/>
        <end position="668"/>
    </location>
</feature>
<evidence type="ECO:0000256" key="3">
    <source>
        <dbReference type="ARBA" id="ARBA00022679"/>
    </source>
</evidence>
<comment type="function">
    <text evidence="6">E3 ubiquitin-protein ligase which accepts ubiquitin from an E2 ubiquitin-conjugating enzyme in the form of a thioester and then directly transfers the ubiquitin to targeted substrates.</text>
</comment>
<dbReference type="Gene3D" id="3.90.1750.10">
    <property type="entry name" value="Hect, E3 ligase catalytic domains"/>
    <property type="match status" value="1"/>
</dbReference>
<comment type="similarity">
    <text evidence="2 6">Belongs to the UPL family. K-HECT subfamily.</text>
</comment>
<comment type="catalytic activity">
    <reaction evidence="1 6">
        <text>S-ubiquitinyl-[E2 ubiquitin-conjugating enzyme]-L-cysteine + [acceptor protein]-L-lysine = [E2 ubiquitin-conjugating enzyme]-L-cysteine + N(6)-ubiquitinyl-[acceptor protein]-L-lysine.</text>
        <dbReference type="EC" id="2.3.2.26"/>
    </reaction>
</comment>
<dbReference type="GO" id="GO:0070534">
    <property type="term" value="P:protein K63-linked ubiquitination"/>
    <property type="evidence" value="ECO:0007669"/>
    <property type="project" value="TreeGrafter"/>
</dbReference>
<dbReference type="GO" id="GO:0043161">
    <property type="term" value="P:proteasome-mediated ubiquitin-dependent protein catabolic process"/>
    <property type="evidence" value="ECO:0007669"/>
    <property type="project" value="TreeGrafter"/>
</dbReference>
<evidence type="ECO:0000256" key="1">
    <source>
        <dbReference type="ARBA" id="ARBA00000885"/>
    </source>
</evidence>
<dbReference type="EMBL" id="CACVKT020002595">
    <property type="protein sequence ID" value="CAC5378798.1"/>
    <property type="molecule type" value="Genomic_DNA"/>
</dbReference>
<organism evidence="8 9">
    <name type="scientific">Mytilus coruscus</name>
    <name type="common">Sea mussel</name>
    <dbReference type="NCBI Taxonomy" id="42192"/>
    <lineage>
        <taxon>Eukaryota</taxon>
        <taxon>Metazoa</taxon>
        <taxon>Spiralia</taxon>
        <taxon>Lophotrochozoa</taxon>
        <taxon>Mollusca</taxon>
        <taxon>Bivalvia</taxon>
        <taxon>Autobranchia</taxon>
        <taxon>Pteriomorphia</taxon>
        <taxon>Mytilida</taxon>
        <taxon>Mytiloidea</taxon>
        <taxon>Mytilidae</taxon>
        <taxon>Mytilinae</taxon>
        <taxon>Mytilus</taxon>
    </lineage>
</organism>
<dbReference type="OrthoDB" id="6182434at2759"/>
<name>A0A6J8B4E2_MYTCO</name>
<dbReference type="PROSITE" id="PS50237">
    <property type="entry name" value="HECT"/>
    <property type="match status" value="1"/>
</dbReference>
<keyword evidence="3 6" id="KW-0808">Transferase</keyword>
<dbReference type="InterPro" id="IPR000569">
    <property type="entry name" value="HECT_dom"/>
</dbReference>
<dbReference type="PANTHER" id="PTHR45670">
    <property type="entry name" value="E3 UBIQUITIN-PROTEIN LIGASE TRIP12"/>
    <property type="match status" value="1"/>
</dbReference>
<dbReference type="UniPathway" id="UPA00143"/>
<dbReference type="SUPFAM" id="SSF56204">
    <property type="entry name" value="Hect, E3 ligase catalytic domain"/>
    <property type="match status" value="1"/>
</dbReference>
<dbReference type="Gene3D" id="3.30.2160.10">
    <property type="entry name" value="Hect, E3 ligase catalytic domain"/>
    <property type="match status" value="1"/>
</dbReference>
<feature type="active site" description="Glycyl thioester intermediate" evidence="5">
    <location>
        <position position="637"/>
    </location>
</feature>
<keyword evidence="4 5" id="KW-0833">Ubl conjugation pathway</keyword>
<dbReference type="FunFam" id="3.30.2410.10:FF:000007">
    <property type="entry name" value="Putative E3 ubiquitin-protein ligase HECTD1"/>
    <property type="match status" value="1"/>
</dbReference>
<dbReference type="SMART" id="SM00119">
    <property type="entry name" value="HECTc"/>
    <property type="match status" value="1"/>
</dbReference>
<evidence type="ECO:0000256" key="6">
    <source>
        <dbReference type="RuleBase" id="RU369009"/>
    </source>
</evidence>
<comment type="pathway">
    <text evidence="6">Protein modification; protein ubiquitination.</text>
</comment>
<proteinExistence type="inferred from homology"/>
<sequence length="668" mass="75150">MDYDRGRVYQCTKCCFVGEKRAAIKHYASKHFGVEEHMLSCELCHFSTDNKQLTKRHPSFYAPHSKARLFATEQGIYRGSDEAYLKINPNPQQVDPELHLSKWEQEASVLYWITKRKPKPSAAAGSAQQLISSINLPVLQSALTSYFETNPVYNSSPLNLPSVPSTTELQPTDAMFTETEISTELVDTRVVVAEESDLADQIIHLSDPPATPSPLKCPTSSVPRPSLPDFVLPSPDDDEENLMPQLLGLSPILSQPEPPVEKLSSVQDDPHSLQSAFRELITAVNKGNKYLETMNKQLVKNHDMLEKVEIAIRRSNIGKPRIIYRALKDGEVKEDIEKMTDSTYNQLESKSESYQILSECDVPRNNDPASCTIDHVLQLLQRLYAIGMEQSMKQTIDEVGGLVNLPTGEFCSKKITNKIVQQIQDPLVLASNALPDWCEKLTKNCPMLFSFDTRQLYFSCTAFGCSRINFQFNPSSKVYGYTAYDLKPNAEDEEVTLENIEEYVDLVTDFCLNSGIRRQLDAFKDGFNSVYPMEKLHSFSPTELASLLCGDQTPEWTKEDILNYTEPKLGYTRESPGFQRFVSVMVDLSSDERKAFLQFTTGCSSLPPGGLANLHPRLTIVRKVDGNDSSFPSVNTCVHYLKLPEYSSEDILREKLLAATAEKGFHLN</sequence>
<dbReference type="GO" id="GO:0061630">
    <property type="term" value="F:ubiquitin protein ligase activity"/>
    <property type="evidence" value="ECO:0007669"/>
    <property type="project" value="UniProtKB-UniRule"/>
</dbReference>
<dbReference type="Pfam" id="PF00632">
    <property type="entry name" value="HECT"/>
    <property type="match status" value="1"/>
</dbReference>
<dbReference type="EC" id="2.3.2.26" evidence="6"/>
<dbReference type="AlphaFoldDB" id="A0A6J8B4E2"/>
<dbReference type="InterPro" id="IPR045322">
    <property type="entry name" value="HECTD1/TRIP12-like"/>
</dbReference>
<gene>
    <name evidence="8" type="ORF">MCOR_14939</name>
</gene>
<dbReference type="InterPro" id="IPR035983">
    <property type="entry name" value="Hect_E3_ubiquitin_ligase"/>
</dbReference>
<keyword evidence="9" id="KW-1185">Reference proteome</keyword>
<evidence type="ECO:0000256" key="2">
    <source>
        <dbReference type="ARBA" id="ARBA00006331"/>
    </source>
</evidence>
<evidence type="ECO:0000256" key="5">
    <source>
        <dbReference type="PROSITE-ProRule" id="PRU00104"/>
    </source>
</evidence>
<accession>A0A6J8B4E2</accession>
<protein>
    <recommendedName>
        <fullName evidence="6">E3 ubiquitin-protein ligase</fullName>
        <ecNumber evidence="6">2.3.2.26</ecNumber>
    </recommendedName>
</protein>
<dbReference type="PANTHER" id="PTHR45670:SF1">
    <property type="entry name" value="E3 UBIQUITIN-PROTEIN LIGASE HECTD1"/>
    <property type="match status" value="1"/>
</dbReference>
<dbReference type="Proteomes" id="UP000507470">
    <property type="component" value="Unassembled WGS sequence"/>
</dbReference>
<dbReference type="Gene3D" id="3.30.2410.10">
    <property type="entry name" value="Hect, E3 ligase catalytic domain"/>
    <property type="match status" value="1"/>
</dbReference>
<evidence type="ECO:0000313" key="8">
    <source>
        <dbReference type="EMBL" id="CAC5378798.1"/>
    </source>
</evidence>